<organism evidence="3">
    <name type="scientific">freshwater metagenome</name>
    <dbReference type="NCBI Taxonomy" id="449393"/>
    <lineage>
        <taxon>unclassified sequences</taxon>
        <taxon>metagenomes</taxon>
        <taxon>ecological metagenomes</taxon>
    </lineage>
</organism>
<evidence type="ECO:0000313" key="5">
    <source>
        <dbReference type="EMBL" id="CAB4990981.1"/>
    </source>
</evidence>
<proteinExistence type="predicted"/>
<dbReference type="EMBL" id="CAEZYK010000084">
    <property type="protein sequence ID" value="CAB4730578.1"/>
    <property type="molecule type" value="Genomic_DNA"/>
</dbReference>
<dbReference type="PANTHER" id="PTHR43540:SF7">
    <property type="entry name" value="ISOCHORISMATASE FAMILY PROTEIN YECD"/>
    <property type="match status" value="1"/>
</dbReference>
<reference evidence="3" key="1">
    <citation type="submission" date="2020-05" db="EMBL/GenBank/DDBJ databases">
        <authorList>
            <person name="Chiriac C."/>
            <person name="Salcher M."/>
            <person name="Ghai R."/>
            <person name="Kavagutti S V."/>
        </authorList>
    </citation>
    <scope>NUCLEOTIDE SEQUENCE</scope>
</reference>
<protein>
    <submittedName>
        <fullName evidence="3">Unannotated protein</fullName>
    </submittedName>
</protein>
<dbReference type="Pfam" id="PF00857">
    <property type="entry name" value="Isochorismatase"/>
    <property type="match status" value="1"/>
</dbReference>
<feature type="domain" description="Isochorismatase-like" evidence="2">
    <location>
        <begin position="4"/>
        <end position="182"/>
    </location>
</feature>
<keyword evidence="1" id="KW-0378">Hydrolase</keyword>
<dbReference type="EMBL" id="CAFBOF010000079">
    <property type="protein sequence ID" value="CAB4990981.1"/>
    <property type="molecule type" value="Genomic_DNA"/>
</dbReference>
<dbReference type="CDD" id="cd00431">
    <property type="entry name" value="cysteine_hydrolases"/>
    <property type="match status" value="1"/>
</dbReference>
<gene>
    <name evidence="3" type="ORF">UFOPK2683_01257</name>
    <name evidence="4" type="ORF">UFOPK3605_01553</name>
    <name evidence="5" type="ORF">UFOPK3897_01724</name>
</gene>
<sequence length="194" mass="20448">MELQNGVVGESATIGDLAQEVNRVGVISNTARVLASARKAKATVVHCLAEFNADRKLMRANAPLLRMIARSDPHLIAGSSEVALVAELGPEPTDLISSRQHGLTPFPGTDLDQILSARSIKTIVATGVSVNIGITGLAMVAVDLGYQVVLVTDAVAGVPHKYSESVIENTLKPLCTCLTTEEVVGYFEGQTRDA</sequence>
<dbReference type="GO" id="GO:0016787">
    <property type="term" value="F:hydrolase activity"/>
    <property type="evidence" value="ECO:0007669"/>
    <property type="project" value="UniProtKB-KW"/>
</dbReference>
<dbReference type="Gene3D" id="3.40.50.850">
    <property type="entry name" value="Isochorismatase-like"/>
    <property type="match status" value="1"/>
</dbReference>
<evidence type="ECO:0000313" key="3">
    <source>
        <dbReference type="EMBL" id="CAB4730578.1"/>
    </source>
</evidence>
<evidence type="ECO:0000259" key="2">
    <source>
        <dbReference type="Pfam" id="PF00857"/>
    </source>
</evidence>
<name>A0A6J6S778_9ZZZZ</name>
<dbReference type="SUPFAM" id="SSF52499">
    <property type="entry name" value="Isochorismatase-like hydrolases"/>
    <property type="match status" value="1"/>
</dbReference>
<accession>A0A6J6S778</accession>
<dbReference type="AlphaFoldDB" id="A0A6J6S778"/>
<evidence type="ECO:0000256" key="1">
    <source>
        <dbReference type="ARBA" id="ARBA00022801"/>
    </source>
</evidence>
<dbReference type="InterPro" id="IPR000868">
    <property type="entry name" value="Isochorismatase-like_dom"/>
</dbReference>
<dbReference type="InterPro" id="IPR036380">
    <property type="entry name" value="Isochorismatase-like_sf"/>
</dbReference>
<dbReference type="PANTHER" id="PTHR43540">
    <property type="entry name" value="PEROXYUREIDOACRYLATE/UREIDOACRYLATE AMIDOHYDROLASE-RELATED"/>
    <property type="match status" value="1"/>
</dbReference>
<evidence type="ECO:0000313" key="4">
    <source>
        <dbReference type="EMBL" id="CAB4918847.1"/>
    </source>
</evidence>
<dbReference type="EMBL" id="CAFBMM010000126">
    <property type="protein sequence ID" value="CAB4918847.1"/>
    <property type="molecule type" value="Genomic_DNA"/>
</dbReference>
<dbReference type="InterPro" id="IPR050272">
    <property type="entry name" value="Isochorismatase-like_hydrls"/>
</dbReference>